<evidence type="ECO:0000313" key="2">
    <source>
        <dbReference type="Proteomes" id="UP000054721"/>
    </source>
</evidence>
<protein>
    <submittedName>
        <fullName evidence="1">Uncharacterized protein</fullName>
    </submittedName>
</protein>
<evidence type="ECO:0000313" key="1">
    <source>
        <dbReference type="EMBL" id="KRZ31801.1"/>
    </source>
</evidence>
<dbReference type="AlphaFoldDB" id="A0A0V1JA46"/>
<name>A0A0V1JA46_9BILA</name>
<dbReference type="EMBL" id="JYDW01003999">
    <property type="protein sequence ID" value="KRZ31801.1"/>
    <property type="molecule type" value="Genomic_DNA"/>
</dbReference>
<sequence>MLGPGSGTIRRYGLVGLPRSQSSTGLQMKI</sequence>
<proteinExistence type="predicted"/>
<accession>A0A0V1JA46</accession>
<organism evidence="1 2">
    <name type="scientific">Trichinella nativa</name>
    <dbReference type="NCBI Taxonomy" id="6335"/>
    <lineage>
        <taxon>Eukaryota</taxon>
        <taxon>Metazoa</taxon>
        <taxon>Ecdysozoa</taxon>
        <taxon>Nematoda</taxon>
        <taxon>Enoplea</taxon>
        <taxon>Dorylaimia</taxon>
        <taxon>Trichinellida</taxon>
        <taxon>Trichinellidae</taxon>
        <taxon>Trichinella</taxon>
    </lineage>
</organism>
<comment type="caution">
    <text evidence="1">The sequence shown here is derived from an EMBL/GenBank/DDBJ whole genome shotgun (WGS) entry which is preliminary data.</text>
</comment>
<dbReference type="Proteomes" id="UP000054721">
    <property type="component" value="Unassembled WGS sequence"/>
</dbReference>
<reference evidence="1 2" key="1">
    <citation type="submission" date="2015-05" db="EMBL/GenBank/DDBJ databases">
        <title>Evolution of Trichinella species and genotypes.</title>
        <authorList>
            <person name="Korhonen P.K."/>
            <person name="Edoardo P."/>
            <person name="Giuseppe L.R."/>
            <person name="Gasser R.B."/>
        </authorList>
    </citation>
    <scope>NUCLEOTIDE SEQUENCE [LARGE SCALE GENOMIC DNA]</scope>
    <source>
        <strain evidence="1">ISS10</strain>
    </source>
</reference>
<keyword evidence="2" id="KW-1185">Reference proteome</keyword>
<gene>
    <name evidence="1" type="ORF">T02_6473</name>
</gene>